<feature type="binding site" evidence="14">
    <location>
        <position position="164"/>
    </location>
    <ligand>
        <name>Mg(2+)</name>
        <dbReference type="ChEBI" id="CHEBI:18420"/>
    </ligand>
</feature>
<dbReference type="InterPro" id="IPR005475">
    <property type="entry name" value="Transketolase-like_Pyr-bd"/>
</dbReference>
<reference evidence="19" key="1">
    <citation type="submission" date="2017-08" db="EMBL/GenBank/DDBJ databases">
        <title>Genomes of multiple Clavibacter strains from different subspecies.</title>
        <authorList>
            <person name="Yuan X.-K."/>
            <person name="Li X.-S."/>
            <person name="Nie J."/>
            <person name="De Boer S.H."/>
        </authorList>
    </citation>
    <scope>NUCLEOTIDE SEQUENCE [LARGE SCALE GENOMIC DNA]</scope>
    <source>
        <strain evidence="19">ATCC 33566</strain>
    </source>
</reference>
<feature type="binding site" evidence="12">
    <location>
        <position position="491"/>
    </location>
    <ligand>
        <name>substrate</name>
    </ligand>
</feature>
<dbReference type="PANTHER" id="PTHR43522">
    <property type="entry name" value="TRANSKETOLASE"/>
    <property type="match status" value="1"/>
</dbReference>
<dbReference type="InterPro" id="IPR055152">
    <property type="entry name" value="Transketolase-like_C_2"/>
</dbReference>
<comment type="cofactor">
    <cofactor evidence="13">
        <name>thiamine diphosphate</name>
        <dbReference type="ChEBI" id="CHEBI:58937"/>
    </cofactor>
    <text evidence="13">Binds 1 thiamine pyrophosphate per subunit. During the reaction, the substrate forms a covalent intermediate with the cofactor.</text>
</comment>
<protein>
    <recommendedName>
        <fullName evidence="4 10">Transketolase</fullName>
        <ecNumber evidence="3 10">2.2.1.1</ecNumber>
    </recommendedName>
</protein>
<dbReference type="OrthoDB" id="8732661at2"/>
<comment type="cofactor">
    <cofactor evidence="16">
        <name>Mg(2+)</name>
        <dbReference type="ChEBI" id="CHEBI:18420"/>
    </cofactor>
    <cofactor evidence="16">
        <name>Ca(2+)</name>
        <dbReference type="ChEBI" id="CHEBI:29108"/>
    </cofactor>
    <cofactor evidence="16">
        <name>Mn(2+)</name>
        <dbReference type="ChEBI" id="CHEBI:29035"/>
    </cofactor>
    <cofactor evidence="16">
        <name>Co(2+)</name>
        <dbReference type="ChEBI" id="CHEBI:48828"/>
    </cofactor>
    <text evidence="16">Binds 1 Mg(2+) ion per subunit. Can also utilize other divalent metal cations, such as Ca(2+), Mn(2+) and Co(2+).</text>
</comment>
<dbReference type="Gene3D" id="3.40.50.970">
    <property type="match status" value="2"/>
</dbReference>
<feature type="binding site" evidence="13">
    <location>
        <position position="72"/>
    </location>
    <ligand>
        <name>thiamine diphosphate</name>
        <dbReference type="ChEBI" id="CHEBI:58937"/>
    </ligand>
</feature>
<dbReference type="GO" id="GO:0004802">
    <property type="term" value="F:transketolase activity"/>
    <property type="evidence" value="ECO:0007669"/>
    <property type="project" value="UniProtKB-UniRule"/>
</dbReference>
<feature type="binding site" evidence="12">
    <location>
        <position position="542"/>
    </location>
    <ligand>
        <name>substrate</name>
    </ligand>
</feature>
<feature type="binding site" evidence="14">
    <location>
        <position position="194"/>
    </location>
    <ligand>
        <name>Mg(2+)</name>
        <dbReference type="ChEBI" id="CHEBI:18420"/>
    </ligand>
</feature>
<evidence type="ECO:0000256" key="17">
    <source>
        <dbReference type="SAM" id="Coils"/>
    </source>
</evidence>
<dbReference type="Pfam" id="PF02779">
    <property type="entry name" value="Transket_pyr"/>
    <property type="match status" value="1"/>
</dbReference>
<dbReference type="FunFam" id="3.40.50.970:FF:000004">
    <property type="entry name" value="Transketolase"/>
    <property type="match status" value="1"/>
</dbReference>
<dbReference type="InterPro" id="IPR029061">
    <property type="entry name" value="THDP-binding"/>
</dbReference>
<feature type="site" description="Important for catalytic activity" evidence="15">
    <location>
        <position position="32"/>
    </location>
</feature>
<dbReference type="SUPFAM" id="SSF52518">
    <property type="entry name" value="Thiamin diphosphate-binding fold (THDP-binding)"/>
    <property type="match status" value="2"/>
</dbReference>
<proteinExistence type="inferred from homology"/>
<evidence type="ECO:0000313" key="20">
    <source>
        <dbReference type="Proteomes" id="UP000215316"/>
    </source>
</evidence>
<evidence type="ECO:0000259" key="18">
    <source>
        <dbReference type="SMART" id="SM00861"/>
    </source>
</evidence>
<feature type="site" description="Important for catalytic activity" evidence="15">
    <location>
        <position position="276"/>
    </location>
</feature>
<dbReference type="PROSITE" id="PS00801">
    <property type="entry name" value="TRANSKETOLASE_1"/>
    <property type="match status" value="1"/>
</dbReference>
<keyword evidence="16" id="KW-0106">Calcium</keyword>
<accession>A0A225CA34</accession>
<keyword evidence="6 14" id="KW-0479">Metal-binding</keyword>
<evidence type="ECO:0000256" key="6">
    <source>
        <dbReference type="ARBA" id="ARBA00022723"/>
    </source>
</evidence>
<dbReference type="Proteomes" id="UP000215316">
    <property type="component" value="Unassembled WGS sequence"/>
</dbReference>
<feature type="binding site" evidence="12">
    <location>
        <position position="276"/>
    </location>
    <ligand>
        <name>substrate</name>
    </ligand>
</feature>
<dbReference type="InterPro" id="IPR009014">
    <property type="entry name" value="Transketo_C/PFOR_II"/>
</dbReference>
<dbReference type="InterPro" id="IPR020826">
    <property type="entry name" value="Transketolase_BS"/>
</dbReference>
<evidence type="ECO:0000256" key="10">
    <source>
        <dbReference type="NCBIfam" id="TIGR00232"/>
    </source>
</evidence>
<dbReference type="FunFam" id="3.40.50.970:FF:000003">
    <property type="entry name" value="Transketolase"/>
    <property type="match status" value="1"/>
</dbReference>
<evidence type="ECO:0000256" key="5">
    <source>
        <dbReference type="ARBA" id="ARBA00022679"/>
    </source>
</evidence>
<dbReference type="NCBIfam" id="TIGR00232">
    <property type="entry name" value="tktlase_bact"/>
    <property type="match status" value="1"/>
</dbReference>
<dbReference type="GO" id="GO:0005829">
    <property type="term" value="C:cytosol"/>
    <property type="evidence" value="ECO:0007669"/>
    <property type="project" value="TreeGrafter"/>
</dbReference>
<feature type="binding site" evidence="12">
    <location>
        <position position="32"/>
    </location>
    <ligand>
        <name>substrate</name>
    </ligand>
</feature>
<feature type="binding site" evidence="12">
    <location>
        <position position="397"/>
    </location>
    <ligand>
        <name>substrate</name>
    </ligand>
</feature>
<dbReference type="CDD" id="cd07033">
    <property type="entry name" value="TPP_PYR_DXS_TK_like"/>
    <property type="match status" value="1"/>
</dbReference>
<dbReference type="InterPro" id="IPR033247">
    <property type="entry name" value="Transketolase_fam"/>
</dbReference>
<evidence type="ECO:0000256" key="7">
    <source>
        <dbReference type="ARBA" id="ARBA00022842"/>
    </source>
</evidence>
<comment type="cofactor">
    <cofactor evidence="14">
        <name>Mg(2+)</name>
        <dbReference type="ChEBI" id="CHEBI:18420"/>
    </cofactor>
    <text evidence="14">Binds 1 Mg(2+) ion per subunit. Can also utilize other divalent metal cations, such as Ca(2+), Mn(2+) and Co(2+).</text>
</comment>
<evidence type="ECO:0000256" key="14">
    <source>
        <dbReference type="PIRSR" id="PIRSR605478-4"/>
    </source>
</evidence>
<evidence type="ECO:0000256" key="11">
    <source>
        <dbReference type="PIRSR" id="PIRSR605478-1"/>
    </source>
</evidence>
<evidence type="ECO:0000256" key="16">
    <source>
        <dbReference type="RuleBase" id="RU004996"/>
    </source>
</evidence>
<dbReference type="AlphaFoldDB" id="A0A225CA34"/>
<dbReference type="RefSeq" id="WP_094129764.1">
    <property type="nucleotide sequence ID" value="NZ_CP040788.1"/>
</dbReference>
<evidence type="ECO:0000256" key="9">
    <source>
        <dbReference type="ARBA" id="ARBA00049473"/>
    </source>
</evidence>
<dbReference type="EC" id="2.2.1.1" evidence="3 10"/>
<sequence length="696" mass="75053">MAALQWDPIDSKAVDTARILAADAVEKVGNGHPGTAMSLAPAAYLLFQKVMRRDPSDSTWIGRDRFILSVGHSSLTQYTQFFLGGYGLEIEDLQALRTWDSKTPGHPEYGHTDGVEITTGPLGQGLASSVGFAYAARYERGLFDPETPAGESPFDHFVYVIAGDGDMQEGITSEASSLAGHQELGNLIAIYDSNQISIEDDTDIAFTEDVAARYESYGWHVQHVDWKKSGEYVEDVQELFDAVEAAKAETRKPSLIILKTIIGWPSPKKQNSGKIHGSALGAEELAAVKQIVGFDPEKSFEVPDGVLEHTRQAVERGQEQHREWEEKLAAWAEANPERKTLLDRVLAGDAPEGLDDALPVFPAGKDVSTRAASGKVINAIAEVMPELWGGSADLAESNNTTIESAPSFVPAERSTDMWKGDPYGRVLHFGIREHAMGAILNGIVLHGNTRPFGGTFLIFSDYMRPAVRLAALMKAPSIFVWTHDSVALGGDGPTHQPVEQLASLRAIPGLDVIRPADANETAQAWKTILTRRMGPAGLALSRQNLPVVERGTGDATATEYASAAGVAKGAYVLADTEGTPDVILIATGSEVQFALEAREALAAEGVQARVVSAPSLEWFEEQDAAYKEHVLPEAVAARVSVEAGISLSWKQYVGHHGRSISIEHFGASAEYEVLYREFGITTEAVVKAAKESIASL</sequence>
<name>A0A225CA34_9MICO</name>
<gene>
    <name evidence="19" type="ORF">B5P24_11805</name>
</gene>
<keyword evidence="20" id="KW-1185">Reference proteome</keyword>
<dbReference type="GO" id="GO:0000287">
    <property type="term" value="F:magnesium ion binding"/>
    <property type="evidence" value="ECO:0007669"/>
    <property type="project" value="UniProtKB-ARBA"/>
</dbReference>
<feature type="binding site" evidence="13">
    <location>
        <position position="194"/>
    </location>
    <ligand>
        <name>thiamine diphosphate</name>
        <dbReference type="ChEBI" id="CHEBI:58937"/>
    </ligand>
</feature>
<comment type="subunit">
    <text evidence="2 16">Homodimer.</text>
</comment>
<comment type="function">
    <text evidence="16">Catalyzes the transfer of a two-carbon ketol group from a ketose donor to an aldose acceptor, via a covalent intermediate with the cofactor thiamine pyrophosphate.</text>
</comment>
<feature type="binding site" evidence="12">
    <location>
        <position position="495"/>
    </location>
    <ligand>
        <name>substrate</name>
    </ligand>
</feature>
<keyword evidence="7 14" id="KW-0460">Magnesium</keyword>
<feature type="binding site" evidence="13">
    <location>
        <position position="459"/>
    </location>
    <ligand>
        <name>thiamine diphosphate</name>
        <dbReference type="ChEBI" id="CHEBI:58937"/>
    </ligand>
</feature>
<dbReference type="InterPro" id="IPR049557">
    <property type="entry name" value="Transketolase_CS"/>
</dbReference>
<feature type="binding site" evidence="12">
    <location>
        <position position="483"/>
    </location>
    <ligand>
        <name>substrate</name>
    </ligand>
</feature>
<organism evidence="19 20">
    <name type="scientific">Clavibacter tessellarius</name>
    <dbReference type="NCBI Taxonomy" id="31965"/>
    <lineage>
        <taxon>Bacteria</taxon>
        <taxon>Bacillati</taxon>
        <taxon>Actinomycetota</taxon>
        <taxon>Actinomycetes</taxon>
        <taxon>Micrococcales</taxon>
        <taxon>Microbacteriaceae</taxon>
        <taxon>Clavibacter</taxon>
    </lineage>
</organism>
<feature type="binding site" evidence="13">
    <location>
        <position position="276"/>
    </location>
    <ligand>
        <name>thiamine diphosphate</name>
        <dbReference type="ChEBI" id="CHEBI:58937"/>
    </ligand>
</feature>
<feature type="coiled-coil region" evidence="17">
    <location>
        <begin position="307"/>
        <end position="334"/>
    </location>
</feature>
<evidence type="ECO:0000256" key="2">
    <source>
        <dbReference type="ARBA" id="ARBA00011738"/>
    </source>
</evidence>
<keyword evidence="17" id="KW-0175">Coiled coil</keyword>
<evidence type="ECO:0000256" key="15">
    <source>
        <dbReference type="PIRSR" id="PIRSR605478-5"/>
    </source>
</evidence>
<dbReference type="GO" id="GO:0006098">
    <property type="term" value="P:pentose-phosphate shunt"/>
    <property type="evidence" value="ECO:0007669"/>
    <property type="project" value="TreeGrafter"/>
</dbReference>
<feature type="binding site" evidence="13">
    <location>
        <begin position="120"/>
        <end position="122"/>
    </location>
    <ligand>
        <name>thiamine diphosphate</name>
        <dbReference type="ChEBI" id="CHEBI:58937"/>
    </ligand>
</feature>
<evidence type="ECO:0000256" key="1">
    <source>
        <dbReference type="ARBA" id="ARBA00007131"/>
    </source>
</evidence>
<dbReference type="FunFam" id="3.40.50.920:FF:000003">
    <property type="entry name" value="Transketolase"/>
    <property type="match status" value="1"/>
</dbReference>
<comment type="similarity">
    <text evidence="1 16">Belongs to the transketolase family.</text>
</comment>
<feature type="binding site" evidence="14">
    <location>
        <position position="196"/>
    </location>
    <ligand>
        <name>Mg(2+)</name>
        <dbReference type="ChEBI" id="CHEBI:18420"/>
    </ligand>
</feature>
<feature type="binding site" evidence="13">
    <location>
        <position position="165"/>
    </location>
    <ligand>
        <name>thiamine diphosphate</name>
        <dbReference type="ChEBI" id="CHEBI:58937"/>
    </ligand>
</feature>
<dbReference type="Gene3D" id="3.40.50.920">
    <property type="match status" value="1"/>
</dbReference>
<feature type="active site" description="Proton donor" evidence="11">
    <location>
        <position position="433"/>
    </location>
</feature>
<dbReference type="SUPFAM" id="SSF52922">
    <property type="entry name" value="TK C-terminal domain-like"/>
    <property type="match status" value="1"/>
</dbReference>
<feature type="binding site" evidence="12">
    <location>
        <position position="370"/>
    </location>
    <ligand>
        <name>substrate</name>
    </ligand>
</feature>
<comment type="caution">
    <text evidence="19">The sequence shown here is derived from an EMBL/GenBank/DDBJ whole genome shotgun (WGS) entry which is preliminary data.</text>
</comment>
<keyword evidence="8 13" id="KW-0786">Thiamine pyrophosphate</keyword>
<evidence type="ECO:0000256" key="8">
    <source>
        <dbReference type="ARBA" id="ARBA00023052"/>
    </source>
</evidence>
<dbReference type="Pfam" id="PF00456">
    <property type="entry name" value="Transketolase_N"/>
    <property type="match status" value="1"/>
</dbReference>
<dbReference type="EMBL" id="MZMQ01000001">
    <property type="protein sequence ID" value="OQJ63627.1"/>
    <property type="molecule type" value="Genomic_DNA"/>
</dbReference>
<dbReference type="PROSITE" id="PS00802">
    <property type="entry name" value="TRANSKETOLASE_2"/>
    <property type="match status" value="1"/>
</dbReference>
<evidence type="ECO:0000256" key="12">
    <source>
        <dbReference type="PIRSR" id="PIRSR605478-2"/>
    </source>
</evidence>
<dbReference type="SMART" id="SM00861">
    <property type="entry name" value="Transket_pyr"/>
    <property type="match status" value="1"/>
</dbReference>
<feature type="domain" description="Transketolase-like pyrimidine-binding" evidence="18">
    <location>
        <begin position="367"/>
        <end position="547"/>
    </location>
</feature>
<dbReference type="Pfam" id="PF22613">
    <property type="entry name" value="Transketolase_C_1"/>
    <property type="match status" value="1"/>
</dbReference>
<evidence type="ECO:0000256" key="13">
    <source>
        <dbReference type="PIRSR" id="PIRSR605478-3"/>
    </source>
</evidence>
<keyword evidence="5 16" id="KW-0808">Transferase</keyword>
<dbReference type="PANTHER" id="PTHR43522:SF2">
    <property type="entry name" value="TRANSKETOLASE 1-RELATED"/>
    <property type="match status" value="1"/>
</dbReference>
<dbReference type="CDD" id="cd02012">
    <property type="entry name" value="TPP_TK"/>
    <property type="match status" value="1"/>
</dbReference>
<dbReference type="InterPro" id="IPR005478">
    <property type="entry name" value="Transketolase_bac-like"/>
</dbReference>
<dbReference type="InterPro" id="IPR005474">
    <property type="entry name" value="Transketolase_N"/>
</dbReference>
<evidence type="ECO:0000313" key="19">
    <source>
        <dbReference type="EMBL" id="OQJ63627.1"/>
    </source>
</evidence>
<comment type="catalytic activity">
    <reaction evidence="9 16">
        <text>D-sedoheptulose 7-phosphate + D-glyceraldehyde 3-phosphate = aldehydo-D-ribose 5-phosphate + D-xylulose 5-phosphate</text>
        <dbReference type="Rhea" id="RHEA:10508"/>
        <dbReference type="ChEBI" id="CHEBI:57483"/>
        <dbReference type="ChEBI" id="CHEBI:57737"/>
        <dbReference type="ChEBI" id="CHEBI:58273"/>
        <dbReference type="ChEBI" id="CHEBI:59776"/>
        <dbReference type="EC" id="2.2.1.1"/>
    </reaction>
</comment>
<evidence type="ECO:0000256" key="3">
    <source>
        <dbReference type="ARBA" id="ARBA00013152"/>
    </source>
</evidence>
<evidence type="ECO:0000256" key="4">
    <source>
        <dbReference type="ARBA" id="ARBA00016662"/>
    </source>
</evidence>